<gene>
    <name evidence="1" type="ORF">SS1G_06509</name>
</gene>
<protein>
    <submittedName>
        <fullName evidence="1">Uncharacterized protein</fullName>
    </submittedName>
</protein>
<evidence type="ECO:0000313" key="2">
    <source>
        <dbReference type="Proteomes" id="UP000001312"/>
    </source>
</evidence>
<dbReference type="Proteomes" id="UP000001312">
    <property type="component" value="Unassembled WGS sequence"/>
</dbReference>
<sequence>MISFPPVWDVDVDVVSSTSALLCWGAIAM</sequence>
<dbReference type="RefSeq" id="XP_001592269.1">
    <property type="nucleotide sequence ID" value="XM_001592219.1"/>
</dbReference>
<proteinExistence type="predicted"/>
<dbReference type="InParanoid" id="A7EMG1"/>
<dbReference type="KEGG" id="ssl:SS1G_06509"/>
<keyword evidence="2" id="KW-1185">Reference proteome</keyword>
<accession>A7EMG1</accession>
<organism evidence="1 2">
    <name type="scientific">Sclerotinia sclerotiorum (strain ATCC 18683 / 1980 / Ss-1)</name>
    <name type="common">White mold</name>
    <name type="synonym">Whetzelinia sclerotiorum</name>
    <dbReference type="NCBI Taxonomy" id="665079"/>
    <lineage>
        <taxon>Eukaryota</taxon>
        <taxon>Fungi</taxon>
        <taxon>Dikarya</taxon>
        <taxon>Ascomycota</taxon>
        <taxon>Pezizomycotina</taxon>
        <taxon>Leotiomycetes</taxon>
        <taxon>Helotiales</taxon>
        <taxon>Sclerotiniaceae</taxon>
        <taxon>Sclerotinia</taxon>
    </lineage>
</organism>
<dbReference type="EMBL" id="CH476628">
    <property type="protein sequence ID" value="EDO04027.1"/>
    <property type="molecule type" value="Genomic_DNA"/>
</dbReference>
<dbReference type="AlphaFoldDB" id="A7EMG1"/>
<dbReference type="GeneID" id="5488749"/>
<evidence type="ECO:0000313" key="1">
    <source>
        <dbReference type="EMBL" id="EDO04027.1"/>
    </source>
</evidence>
<reference evidence="2" key="1">
    <citation type="journal article" date="2011" name="PLoS Genet.">
        <title>Genomic analysis of the necrotrophic fungal pathogens Sclerotinia sclerotiorum and Botrytis cinerea.</title>
        <authorList>
            <person name="Amselem J."/>
            <person name="Cuomo C.A."/>
            <person name="van Kan J.A."/>
            <person name="Viaud M."/>
            <person name="Benito E.P."/>
            <person name="Couloux A."/>
            <person name="Coutinho P.M."/>
            <person name="de Vries R.P."/>
            <person name="Dyer P.S."/>
            <person name="Fillinger S."/>
            <person name="Fournier E."/>
            <person name="Gout L."/>
            <person name="Hahn M."/>
            <person name="Kohn L."/>
            <person name="Lapalu N."/>
            <person name="Plummer K.M."/>
            <person name="Pradier J.M."/>
            <person name="Quevillon E."/>
            <person name="Sharon A."/>
            <person name="Simon A."/>
            <person name="ten Have A."/>
            <person name="Tudzynski B."/>
            <person name="Tudzynski P."/>
            <person name="Wincker P."/>
            <person name="Andrew M."/>
            <person name="Anthouard V."/>
            <person name="Beever R.E."/>
            <person name="Beffa R."/>
            <person name="Benoit I."/>
            <person name="Bouzid O."/>
            <person name="Brault B."/>
            <person name="Chen Z."/>
            <person name="Choquer M."/>
            <person name="Collemare J."/>
            <person name="Cotton P."/>
            <person name="Danchin E.G."/>
            <person name="Da Silva C."/>
            <person name="Gautier A."/>
            <person name="Giraud C."/>
            <person name="Giraud T."/>
            <person name="Gonzalez C."/>
            <person name="Grossetete S."/>
            <person name="Guldener U."/>
            <person name="Henrissat B."/>
            <person name="Howlett B.J."/>
            <person name="Kodira C."/>
            <person name="Kretschmer M."/>
            <person name="Lappartient A."/>
            <person name="Leroch M."/>
            <person name="Levis C."/>
            <person name="Mauceli E."/>
            <person name="Neuveglise C."/>
            <person name="Oeser B."/>
            <person name="Pearson M."/>
            <person name="Poulain J."/>
            <person name="Poussereau N."/>
            <person name="Quesneville H."/>
            <person name="Rascle C."/>
            <person name="Schumacher J."/>
            <person name="Segurens B."/>
            <person name="Sexton A."/>
            <person name="Silva E."/>
            <person name="Sirven C."/>
            <person name="Soanes D.M."/>
            <person name="Talbot N.J."/>
            <person name="Templeton M."/>
            <person name="Yandava C."/>
            <person name="Yarden O."/>
            <person name="Zeng Q."/>
            <person name="Rollins J.A."/>
            <person name="Lebrun M.H."/>
            <person name="Dickman M."/>
        </authorList>
    </citation>
    <scope>NUCLEOTIDE SEQUENCE [LARGE SCALE GENOMIC DNA]</scope>
    <source>
        <strain evidence="2">ATCC 18683 / 1980 / Ss-1</strain>
    </source>
</reference>
<name>A7EMG1_SCLS1</name>